<reference evidence="1" key="1">
    <citation type="submission" date="2021-09" db="EMBL/GenBank/DDBJ databases">
        <authorList>
            <consortium name="AG Swart"/>
            <person name="Singh M."/>
            <person name="Singh A."/>
            <person name="Seah K."/>
            <person name="Emmerich C."/>
        </authorList>
    </citation>
    <scope>NUCLEOTIDE SEQUENCE</scope>
    <source>
        <strain evidence="1">ATCC30299</strain>
    </source>
</reference>
<organism evidence="1 2">
    <name type="scientific">Blepharisma stoltei</name>
    <dbReference type="NCBI Taxonomy" id="1481888"/>
    <lineage>
        <taxon>Eukaryota</taxon>
        <taxon>Sar</taxon>
        <taxon>Alveolata</taxon>
        <taxon>Ciliophora</taxon>
        <taxon>Postciliodesmatophora</taxon>
        <taxon>Heterotrichea</taxon>
        <taxon>Heterotrichida</taxon>
        <taxon>Blepharismidae</taxon>
        <taxon>Blepharisma</taxon>
    </lineage>
</organism>
<dbReference type="AlphaFoldDB" id="A0AAU9KHR6"/>
<evidence type="ECO:0000313" key="2">
    <source>
        <dbReference type="Proteomes" id="UP001162131"/>
    </source>
</evidence>
<dbReference type="Proteomes" id="UP001162131">
    <property type="component" value="Unassembled WGS sequence"/>
</dbReference>
<evidence type="ECO:0000313" key="1">
    <source>
        <dbReference type="EMBL" id="CAG9333552.1"/>
    </source>
</evidence>
<gene>
    <name evidence="1" type="ORF">BSTOLATCC_MIC58362</name>
</gene>
<name>A0AAU9KHR6_9CILI</name>
<comment type="caution">
    <text evidence="1">The sequence shown here is derived from an EMBL/GenBank/DDBJ whole genome shotgun (WGS) entry which is preliminary data.</text>
</comment>
<accession>A0AAU9KHR6</accession>
<proteinExistence type="predicted"/>
<protein>
    <submittedName>
        <fullName evidence="1">Uncharacterized protein</fullName>
    </submittedName>
</protein>
<dbReference type="EMBL" id="CAJZBQ010000056">
    <property type="protein sequence ID" value="CAG9333552.1"/>
    <property type="molecule type" value="Genomic_DNA"/>
</dbReference>
<sequence>MSSPQMNEFFENDGYLTPPRRVTGKKLRWPSAAKSSNKKTPIQVLILNDIDEDFSGFFNRKPLFPPKEPIDLVPDLPDPEEKPQLNPNLFRLTPTKVYYETPNPEVFHHLSNKIQSSISEALQIISDFKNSPRKKDVIVPNDRIGGSIYDTTNNMSHAVQNLGQVSHTLNVLAHSISKLSKSYKRNPRMSISELS</sequence>
<keyword evidence="2" id="KW-1185">Reference proteome</keyword>